<dbReference type="InterPro" id="IPR040097">
    <property type="entry name" value="FAAL/FAAC"/>
</dbReference>
<comment type="similarity">
    <text evidence="2">Belongs to the ATP-dependent AMP-binding enzyme family.</text>
</comment>
<evidence type="ECO:0000256" key="2">
    <source>
        <dbReference type="ARBA" id="ARBA00006432"/>
    </source>
</evidence>
<evidence type="ECO:0000259" key="8">
    <source>
        <dbReference type="PROSITE" id="PS50075"/>
    </source>
</evidence>
<dbReference type="GO" id="GO:0008610">
    <property type="term" value="P:lipid biosynthetic process"/>
    <property type="evidence" value="ECO:0007669"/>
    <property type="project" value="InterPro"/>
</dbReference>
<dbReference type="PANTHER" id="PTHR45527:SF1">
    <property type="entry name" value="FATTY ACID SYNTHASE"/>
    <property type="match status" value="1"/>
</dbReference>
<dbReference type="Proteomes" id="UP000031675">
    <property type="component" value="Unassembled WGS sequence"/>
</dbReference>
<dbReference type="InterPro" id="IPR009081">
    <property type="entry name" value="PP-bd_ACP"/>
</dbReference>
<protein>
    <recommendedName>
        <fullName evidence="8">Carrier domain-containing protein</fullName>
    </recommendedName>
</protein>
<name>A0A0C2JL36_9ACTN</name>
<dbReference type="InterPro" id="IPR036736">
    <property type="entry name" value="ACP-like_sf"/>
</dbReference>
<dbReference type="InterPro" id="IPR025110">
    <property type="entry name" value="AMP-bd_C"/>
</dbReference>
<evidence type="ECO:0000256" key="6">
    <source>
        <dbReference type="ARBA" id="ARBA00023098"/>
    </source>
</evidence>
<dbReference type="InterPro" id="IPR045851">
    <property type="entry name" value="AMP-bd_C_sf"/>
</dbReference>
<dbReference type="GO" id="GO:0006631">
    <property type="term" value="P:fatty acid metabolic process"/>
    <property type="evidence" value="ECO:0007669"/>
    <property type="project" value="UniProtKB-KW"/>
</dbReference>
<dbReference type="Pfam" id="PF00501">
    <property type="entry name" value="AMP-binding"/>
    <property type="match status" value="2"/>
</dbReference>
<dbReference type="GO" id="GO:0043041">
    <property type="term" value="P:amino acid activation for nonribosomal peptide biosynthetic process"/>
    <property type="evidence" value="ECO:0007669"/>
    <property type="project" value="TreeGrafter"/>
</dbReference>
<dbReference type="GO" id="GO:0003824">
    <property type="term" value="F:catalytic activity"/>
    <property type="evidence" value="ECO:0007669"/>
    <property type="project" value="InterPro"/>
</dbReference>
<dbReference type="PROSITE" id="PS00455">
    <property type="entry name" value="AMP_BINDING"/>
    <property type="match status" value="2"/>
</dbReference>
<evidence type="ECO:0000313" key="10">
    <source>
        <dbReference type="Proteomes" id="UP000031675"/>
    </source>
</evidence>
<accession>A0A0C2JL36</accession>
<evidence type="ECO:0000313" key="9">
    <source>
        <dbReference type="EMBL" id="KIH99630.1"/>
    </source>
</evidence>
<dbReference type="NCBIfam" id="TIGR01733">
    <property type="entry name" value="AA-adenyl-dom"/>
    <property type="match status" value="1"/>
</dbReference>
<dbReference type="PANTHER" id="PTHR45527">
    <property type="entry name" value="NONRIBOSOMAL PEPTIDE SYNTHETASE"/>
    <property type="match status" value="1"/>
</dbReference>
<feature type="domain" description="Carrier" evidence="8">
    <location>
        <begin position="1637"/>
        <end position="1712"/>
    </location>
</feature>
<evidence type="ECO:0000256" key="4">
    <source>
        <dbReference type="ARBA" id="ARBA00022553"/>
    </source>
</evidence>
<dbReference type="CDD" id="cd19531">
    <property type="entry name" value="LCL_NRPS-like"/>
    <property type="match status" value="1"/>
</dbReference>
<dbReference type="Gene3D" id="3.30.559.30">
    <property type="entry name" value="Nonribosomal peptide synthetase, condensation domain"/>
    <property type="match status" value="1"/>
</dbReference>
<evidence type="ECO:0000256" key="1">
    <source>
        <dbReference type="ARBA" id="ARBA00001957"/>
    </source>
</evidence>
<dbReference type="FunFam" id="2.30.38.10:FF:000001">
    <property type="entry name" value="Non-ribosomal peptide synthetase PvdI"/>
    <property type="match status" value="1"/>
</dbReference>
<dbReference type="SUPFAM" id="SSF56801">
    <property type="entry name" value="Acetyl-CoA synthetase-like"/>
    <property type="match status" value="2"/>
</dbReference>
<dbReference type="Gene3D" id="3.40.50.980">
    <property type="match status" value="2"/>
</dbReference>
<dbReference type="SMART" id="SM00823">
    <property type="entry name" value="PKS_PP"/>
    <property type="match status" value="2"/>
</dbReference>
<keyword evidence="5" id="KW-0276">Fatty acid metabolism</keyword>
<dbReference type="SUPFAM" id="SSF52777">
    <property type="entry name" value="CoA-dependent acyltransferases"/>
    <property type="match status" value="2"/>
</dbReference>
<dbReference type="FunFam" id="3.40.50.980:FF:000001">
    <property type="entry name" value="Non-ribosomal peptide synthetase"/>
    <property type="match status" value="1"/>
</dbReference>
<comment type="caution">
    <text evidence="9">The sequence shown here is derived from an EMBL/GenBank/DDBJ whole genome shotgun (WGS) entry which is preliminary data.</text>
</comment>
<keyword evidence="4" id="KW-0597">Phosphoprotein</keyword>
<dbReference type="InterPro" id="IPR023213">
    <property type="entry name" value="CAT-like_dom_sf"/>
</dbReference>
<dbReference type="GO" id="GO:0031177">
    <property type="term" value="F:phosphopantetheine binding"/>
    <property type="evidence" value="ECO:0007669"/>
    <property type="project" value="InterPro"/>
</dbReference>
<dbReference type="InterPro" id="IPR000873">
    <property type="entry name" value="AMP-dep_synth/lig_dom"/>
</dbReference>
<evidence type="ECO:0000256" key="3">
    <source>
        <dbReference type="ARBA" id="ARBA00022450"/>
    </source>
</evidence>
<dbReference type="InterPro" id="IPR020845">
    <property type="entry name" value="AMP-binding_CS"/>
</dbReference>
<dbReference type="GO" id="GO:0071766">
    <property type="term" value="P:Actinobacterium-type cell wall biogenesis"/>
    <property type="evidence" value="ECO:0007669"/>
    <property type="project" value="UniProtKB-ARBA"/>
</dbReference>
<dbReference type="Gene3D" id="3.30.300.30">
    <property type="match status" value="2"/>
</dbReference>
<keyword evidence="6" id="KW-0443">Lipid metabolism</keyword>
<dbReference type="Gene3D" id="3.40.50.12780">
    <property type="entry name" value="N-terminal domain of ligase-like"/>
    <property type="match status" value="1"/>
</dbReference>
<dbReference type="Pfam" id="PF23024">
    <property type="entry name" value="AMP-dom_DIP2-like"/>
    <property type="match status" value="1"/>
</dbReference>
<dbReference type="GO" id="GO:0044550">
    <property type="term" value="P:secondary metabolite biosynthetic process"/>
    <property type="evidence" value="ECO:0007669"/>
    <property type="project" value="TreeGrafter"/>
</dbReference>
<organism evidence="9 10">
    <name type="scientific">Streptomonospora alba</name>
    <dbReference type="NCBI Taxonomy" id="183763"/>
    <lineage>
        <taxon>Bacteria</taxon>
        <taxon>Bacillati</taxon>
        <taxon>Actinomycetota</taxon>
        <taxon>Actinomycetes</taxon>
        <taxon>Streptosporangiales</taxon>
        <taxon>Nocardiopsidaceae</taxon>
        <taxon>Streptomonospora</taxon>
    </lineage>
</organism>
<proteinExistence type="inferred from homology"/>
<dbReference type="SUPFAM" id="SSF47336">
    <property type="entry name" value="ACP-like"/>
    <property type="match status" value="2"/>
</dbReference>
<dbReference type="FunFam" id="3.40.50.12780:FF:000013">
    <property type="entry name" value="Long-chain-fatty-acid--AMP ligase FadD32"/>
    <property type="match status" value="1"/>
</dbReference>
<dbReference type="PROSITE" id="PS50075">
    <property type="entry name" value="CARRIER"/>
    <property type="match status" value="2"/>
</dbReference>
<keyword evidence="3" id="KW-0596">Phosphopantetheine</keyword>
<dbReference type="Gene3D" id="2.30.38.10">
    <property type="entry name" value="Luciferase, Domain 3"/>
    <property type="match status" value="1"/>
</dbReference>
<keyword evidence="10" id="KW-1185">Reference proteome</keyword>
<evidence type="ECO:0000256" key="7">
    <source>
        <dbReference type="SAM" id="MobiDB-lite"/>
    </source>
</evidence>
<gene>
    <name evidence="9" type="ORF">LP52_07010</name>
</gene>
<feature type="compositionally biased region" description="Basic residues" evidence="7">
    <location>
        <begin position="1726"/>
        <end position="1740"/>
    </location>
</feature>
<comment type="cofactor">
    <cofactor evidence="1">
        <name>pantetheine 4'-phosphate</name>
        <dbReference type="ChEBI" id="CHEBI:47942"/>
    </cofactor>
</comment>
<sequence length="1740" mass="187154">MQDGSTPSDQLSYGELAERARAVAAPLREIAAPGDRALLLFPPGLDFVVALFACFEARVTAVPAYPPGRRGNLQLEAIFGDARPAAVLTTDAIAAGLPQQVRHGPGTDDAEPRRSGDITCLRTAFAGEESGRPAHRYALLQYTSGSTSTPKGVMVSDRNLLVNSELIRGAFDLSPSSVSVSWLPAYHDMGLIDGVLQPIYTGFPAYLMPPTAFLKEPIRWLEAVSGYRATHSGGPNFAYTLCAERTTAADRQGLDLSSWLSAYNGAEPIRPNTLTEFADTFAPYGFRPQAAYPCYGLAEGTLMVTGAELGREARVLSLSGDELSATGTAREAQQGEQPVELVGCGRPPGDVRVRVVDPASRVERAPGRVGEIWVGGESVAAGYWNLPEETAKTFGVRVADSADGPYLRTGDLGFLDAGELFVTGRLKDLIVIRGRNYYPQDLERIVDECHPAVRTGCAAAFAVPGPDSERLVVVCELTPEASADADNPAIVHAIRRSIREHHGLHVHAVGLLPPGRVPKTSSGKIRRRESCTRYLDDTLGELYRAVSSPKEAPSGPAVALRETLLKVPEQERKTLLTSYVMDALADPDEQLPEESSPETTLIDQGVDSLAAADLAHRMSAELGVPVSLTEFLENSTVEQVVQRLLELVAAGESSAALSVREPAATASERPLSTGEHALWFLHASAPESPAYNTSYAAWLPDGVDLAALRGAVGSLSERHPALRTTFPAVDGRPRAVVHDALPVPITHEHPASGGADEQELEKRIMEFRDQPFDLANGPLVRALIVDHGAGRRALVLAAHHIVVDLWSLRHLLDDLKRTYTGRSPASDTGLGLSEHIAWVADRVSGEEGQRQWRYWAEQLADAPAVLTLPYDRPRPAVQGSAGASVSLPLDDALLGELRAFARRSGVTLYTLLLAAYQVLLHRYTGSADFVVGTPSAARTRPESASLVGYLANQLVLRARIADNPTFTDHLARARETVLGALAHQDFPFPLLVERLRPPRDPSYTPVFQVMFAHEKTPAATGAELPLYPITVAASASRFDLTLACVEEDDGLTTRWEYNTDLFDHGTIERMGTHFRTLLTEITRRPERPIGSLQLLTAAEQQRAIQEWNSTAEGFEAISTRTSPASLHRLIAEHAVSTPEAVAVNHGGVELTYHDLDRSARVLAERLAGLGIGPGSLVAVSLRRSPDLVVALLAVLWRGAAFVPVDPEHPQSRIKHVLADTGAAAVLTQRGIHDRLPDHDAVVLVDESPGESAGCLPSGSIAPVDVEPDGLAYVLYTSGSTGTPKGVMISHGSILNYLTWANREYRMAEGAGAPVSSSVTFDATLTSLFGPLLAGRTVRLLNEGQEINELRDVLLGETYQSLVKATPAQLELLRAVLPAHARPINAGALVVGGEAFLPESLEFWRSQAPGLRIYNEYGPTEATVGCCVHEASARPPRPRGVPIGRPIANAEIYVLDANRNIVPVGVPGEIYIGGTGLAQGYLGRPELTSQRFVPHPFRTGPGARLYQTGDIARYLPDGAVEYLGRNDEQIKIRGVRVELGEIEALLLEHPGVREAAVTASANTSLDRTLTAHIVAEHDTDGGLDARLRSSLRERLPHYMVPAAFIVTDTLPRSRHGKIDRAALQQVAPPKEANAAAPSAPGEVEQLVAAVWRDVLRSPEVGSDENFFDIGGTSALAAEVQSKLSTALDREVSLITLFRYPTIGSLARSLAGTAPSGPASDDDAARERARRRARALQRRKRG</sequence>
<dbReference type="CDD" id="cd05931">
    <property type="entry name" value="FAAL"/>
    <property type="match status" value="1"/>
</dbReference>
<dbReference type="Gene3D" id="1.10.1200.10">
    <property type="entry name" value="ACP-like"/>
    <property type="match status" value="2"/>
</dbReference>
<dbReference type="InterPro" id="IPR042099">
    <property type="entry name" value="ANL_N_sf"/>
</dbReference>
<dbReference type="EMBL" id="JROO01000010">
    <property type="protein sequence ID" value="KIH99630.1"/>
    <property type="molecule type" value="Genomic_DNA"/>
</dbReference>
<dbReference type="InterPro" id="IPR010071">
    <property type="entry name" value="AA_adenyl_dom"/>
</dbReference>
<dbReference type="Pfam" id="PF13193">
    <property type="entry name" value="AMP-binding_C"/>
    <property type="match status" value="1"/>
</dbReference>
<feature type="region of interest" description="Disordered" evidence="7">
    <location>
        <begin position="1706"/>
        <end position="1740"/>
    </location>
</feature>
<dbReference type="CDD" id="cd05930">
    <property type="entry name" value="A_NRPS"/>
    <property type="match status" value="1"/>
</dbReference>
<dbReference type="Pfam" id="PF00550">
    <property type="entry name" value="PP-binding"/>
    <property type="match status" value="2"/>
</dbReference>
<dbReference type="InterPro" id="IPR020806">
    <property type="entry name" value="PKS_PP-bd"/>
</dbReference>
<dbReference type="GO" id="GO:0005737">
    <property type="term" value="C:cytoplasm"/>
    <property type="evidence" value="ECO:0007669"/>
    <property type="project" value="TreeGrafter"/>
</dbReference>
<dbReference type="InterPro" id="IPR001242">
    <property type="entry name" value="Condensation_dom"/>
</dbReference>
<feature type="domain" description="Carrier" evidence="8">
    <location>
        <begin position="567"/>
        <end position="648"/>
    </location>
</feature>
<dbReference type="Pfam" id="PF00668">
    <property type="entry name" value="Condensation"/>
    <property type="match status" value="1"/>
</dbReference>
<dbReference type="STRING" id="183763.LP52_07010"/>
<dbReference type="Gene3D" id="3.30.559.10">
    <property type="entry name" value="Chloramphenicol acetyltransferase-like domain"/>
    <property type="match status" value="1"/>
</dbReference>
<reference evidence="10" key="1">
    <citation type="journal article" date="2015" name="Chem. Biol.">
        <title>Structure, bioactivity, and resistance mechanism of streptomonomicin, an unusual lasso Peptide from an understudied halophilic actinomycete.</title>
        <authorList>
            <person name="Metelev M."/>
            <person name="Tietz J.I."/>
            <person name="Melby J.O."/>
            <person name="Blair P.M."/>
            <person name="Zhu L."/>
            <person name="Livnat I."/>
            <person name="Severinov K."/>
            <person name="Mitchell D.A."/>
        </authorList>
    </citation>
    <scope>NUCLEOTIDE SEQUENCE [LARGE SCALE GENOMIC DNA]</scope>
    <source>
        <strain evidence="10">YIM 90003</strain>
    </source>
</reference>
<evidence type="ECO:0000256" key="5">
    <source>
        <dbReference type="ARBA" id="ARBA00022832"/>
    </source>
</evidence>